<keyword evidence="1" id="KW-1133">Transmembrane helix</keyword>
<dbReference type="Proteomes" id="UP001595636">
    <property type="component" value="Unassembled WGS sequence"/>
</dbReference>
<feature type="transmembrane region" description="Helical" evidence="1">
    <location>
        <begin position="46"/>
        <end position="64"/>
    </location>
</feature>
<sequence>MSATTAWLIAGALLLGAEMLTGTFYLLAIACGTTLGALLAWLDAPLTPQLLAAAAGAAVAVVLLQRWKARQPASADVQDDDIGQQVRIVHWLDASHARVHYRGSEWHAKLAAGETASDDADWKIVAKHGSSLLIRASRSN</sequence>
<protein>
    <submittedName>
        <fullName evidence="2">NfeD family protein</fullName>
    </submittedName>
</protein>
<accession>A0ABV7TTI6</accession>
<keyword evidence="3" id="KW-1185">Reference proteome</keyword>
<evidence type="ECO:0000256" key="1">
    <source>
        <dbReference type="SAM" id="Phobius"/>
    </source>
</evidence>
<keyword evidence="1" id="KW-0812">Transmembrane</keyword>
<organism evidence="2 3">
    <name type="scientific">Vogesella amnigena</name>
    <dbReference type="NCBI Taxonomy" id="1507449"/>
    <lineage>
        <taxon>Bacteria</taxon>
        <taxon>Pseudomonadati</taxon>
        <taxon>Pseudomonadota</taxon>
        <taxon>Betaproteobacteria</taxon>
        <taxon>Neisseriales</taxon>
        <taxon>Chromobacteriaceae</taxon>
        <taxon>Vogesella</taxon>
    </lineage>
</organism>
<dbReference type="Gene3D" id="2.40.50.140">
    <property type="entry name" value="Nucleic acid-binding proteins"/>
    <property type="match status" value="1"/>
</dbReference>
<keyword evidence="1" id="KW-0472">Membrane</keyword>
<dbReference type="RefSeq" id="WP_390278315.1">
    <property type="nucleotide sequence ID" value="NZ_JBHRYH010000017.1"/>
</dbReference>
<feature type="transmembrane region" description="Helical" evidence="1">
    <location>
        <begin position="7"/>
        <end position="40"/>
    </location>
</feature>
<proteinExistence type="predicted"/>
<reference evidence="3" key="1">
    <citation type="journal article" date="2019" name="Int. J. Syst. Evol. Microbiol.">
        <title>The Global Catalogue of Microorganisms (GCM) 10K type strain sequencing project: providing services to taxonomists for standard genome sequencing and annotation.</title>
        <authorList>
            <consortium name="The Broad Institute Genomics Platform"/>
            <consortium name="The Broad Institute Genome Sequencing Center for Infectious Disease"/>
            <person name="Wu L."/>
            <person name="Ma J."/>
        </authorList>
    </citation>
    <scope>NUCLEOTIDE SEQUENCE [LARGE SCALE GENOMIC DNA]</scope>
    <source>
        <strain evidence="3">KCTC 42195</strain>
    </source>
</reference>
<evidence type="ECO:0000313" key="3">
    <source>
        <dbReference type="Proteomes" id="UP001595636"/>
    </source>
</evidence>
<dbReference type="EMBL" id="JBHRYH010000017">
    <property type="protein sequence ID" value="MFC3626079.1"/>
    <property type="molecule type" value="Genomic_DNA"/>
</dbReference>
<name>A0ABV7TTI6_9NEIS</name>
<evidence type="ECO:0000313" key="2">
    <source>
        <dbReference type="EMBL" id="MFC3626079.1"/>
    </source>
</evidence>
<dbReference type="InterPro" id="IPR012340">
    <property type="entry name" value="NA-bd_OB-fold"/>
</dbReference>
<comment type="caution">
    <text evidence="2">The sequence shown here is derived from an EMBL/GenBank/DDBJ whole genome shotgun (WGS) entry which is preliminary data.</text>
</comment>
<gene>
    <name evidence="2" type="ORF">ACFOKJ_08010</name>
</gene>